<keyword evidence="6" id="KW-0808">Transferase</keyword>
<dbReference type="SUPFAM" id="SSF47384">
    <property type="entry name" value="Homodimeric domain of signal transducing histidine kinase"/>
    <property type="match status" value="1"/>
</dbReference>
<dbReference type="Gene3D" id="1.20.120.1530">
    <property type="match status" value="1"/>
</dbReference>
<evidence type="ECO:0000313" key="17">
    <source>
        <dbReference type="EMBL" id="SJZ35112.1"/>
    </source>
</evidence>
<keyword evidence="8 17" id="KW-0418">Kinase</keyword>
<dbReference type="InterPro" id="IPR005467">
    <property type="entry name" value="His_kinase_dom"/>
</dbReference>
<evidence type="ECO:0000313" key="18">
    <source>
        <dbReference type="Proteomes" id="UP000190637"/>
    </source>
</evidence>
<feature type="non-terminal residue" evidence="17">
    <location>
        <position position="1"/>
    </location>
</feature>
<dbReference type="EC" id="2.7.13.3" evidence="4"/>
<dbReference type="CDD" id="cd00082">
    <property type="entry name" value="HisKA"/>
    <property type="match status" value="1"/>
</dbReference>
<evidence type="ECO:0000256" key="5">
    <source>
        <dbReference type="ARBA" id="ARBA00022553"/>
    </source>
</evidence>
<dbReference type="GO" id="GO:0005886">
    <property type="term" value="C:plasma membrane"/>
    <property type="evidence" value="ECO:0007669"/>
    <property type="project" value="UniProtKB-SubCell"/>
</dbReference>
<evidence type="ECO:0000256" key="3">
    <source>
        <dbReference type="ARBA" id="ARBA00006402"/>
    </source>
</evidence>
<dbReference type="Gene3D" id="3.30.450.40">
    <property type="match status" value="1"/>
</dbReference>
<dbReference type="AlphaFoldDB" id="A0A1T4JXW9"/>
<evidence type="ECO:0000256" key="8">
    <source>
        <dbReference type="ARBA" id="ARBA00022777"/>
    </source>
</evidence>
<dbReference type="SMART" id="SM00304">
    <property type="entry name" value="HAMP"/>
    <property type="match status" value="1"/>
</dbReference>
<dbReference type="SMART" id="SM00388">
    <property type="entry name" value="HisKA"/>
    <property type="match status" value="1"/>
</dbReference>
<evidence type="ECO:0000256" key="10">
    <source>
        <dbReference type="ARBA" id="ARBA00023012"/>
    </source>
</evidence>
<evidence type="ECO:0000256" key="9">
    <source>
        <dbReference type="ARBA" id="ARBA00022989"/>
    </source>
</evidence>
<evidence type="ECO:0000256" key="6">
    <source>
        <dbReference type="ARBA" id="ARBA00022679"/>
    </source>
</evidence>
<evidence type="ECO:0000256" key="12">
    <source>
        <dbReference type="PROSITE-ProRule" id="PRU00169"/>
    </source>
</evidence>
<feature type="domain" description="Histidine kinase" evidence="14">
    <location>
        <begin position="355"/>
        <end position="586"/>
    </location>
</feature>
<dbReference type="CDD" id="cd06225">
    <property type="entry name" value="HAMP"/>
    <property type="match status" value="1"/>
</dbReference>
<feature type="modified residue" description="4-aspartylphosphate" evidence="12">
    <location>
        <position position="837"/>
    </location>
</feature>
<dbReference type="InterPro" id="IPR003594">
    <property type="entry name" value="HATPase_dom"/>
</dbReference>
<dbReference type="SMART" id="SM00065">
    <property type="entry name" value="GAF"/>
    <property type="match status" value="1"/>
</dbReference>
<evidence type="ECO:0000256" key="4">
    <source>
        <dbReference type="ARBA" id="ARBA00012438"/>
    </source>
</evidence>
<dbReference type="FunFam" id="3.30.565.10:FF:000010">
    <property type="entry name" value="Sensor histidine kinase RcsC"/>
    <property type="match status" value="1"/>
</dbReference>
<feature type="domain" description="HAMP" evidence="16">
    <location>
        <begin position="52"/>
        <end position="104"/>
    </location>
</feature>
<dbReference type="CDD" id="cd17546">
    <property type="entry name" value="REC_hyHK_CKI1_RcsC-like"/>
    <property type="match status" value="1"/>
</dbReference>
<gene>
    <name evidence="17" type="ORF">SAMN02745673_00056</name>
</gene>
<comment type="similarity">
    <text evidence="3">In the N-terminal section; belongs to the phytochrome family.</text>
</comment>
<dbReference type="SMART" id="SM00448">
    <property type="entry name" value="REC"/>
    <property type="match status" value="1"/>
</dbReference>
<dbReference type="Pfam" id="PF00072">
    <property type="entry name" value="Response_reg"/>
    <property type="match status" value="1"/>
</dbReference>
<evidence type="ECO:0000259" key="15">
    <source>
        <dbReference type="PROSITE" id="PS50110"/>
    </source>
</evidence>
<evidence type="ECO:0000256" key="2">
    <source>
        <dbReference type="ARBA" id="ARBA00004236"/>
    </source>
</evidence>
<name>A0A1T4JXW9_9ACTN</name>
<evidence type="ECO:0000256" key="13">
    <source>
        <dbReference type="SAM" id="Coils"/>
    </source>
</evidence>
<dbReference type="PRINTS" id="PR00344">
    <property type="entry name" value="BCTRLSENSOR"/>
</dbReference>
<evidence type="ECO:0000256" key="11">
    <source>
        <dbReference type="ARBA" id="ARBA00074306"/>
    </source>
</evidence>
<dbReference type="InterPro" id="IPR029016">
    <property type="entry name" value="GAF-like_dom_sf"/>
</dbReference>
<dbReference type="PANTHER" id="PTHR45339">
    <property type="entry name" value="HYBRID SIGNAL TRANSDUCTION HISTIDINE KINASE J"/>
    <property type="match status" value="1"/>
</dbReference>
<keyword evidence="7" id="KW-0812">Transmembrane</keyword>
<dbReference type="SUPFAM" id="SSF58104">
    <property type="entry name" value="Methyl-accepting chemotaxis protein (MCP) signaling domain"/>
    <property type="match status" value="1"/>
</dbReference>
<dbReference type="GO" id="GO:0000155">
    <property type="term" value="F:phosphorelay sensor kinase activity"/>
    <property type="evidence" value="ECO:0007669"/>
    <property type="project" value="InterPro"/>
</dbReference>
<dbReference type="Gene3D" id="3.30.565.10">
    <property type="entry name" value="Histidine kinase-like ATPase, C-terminal domain"/>
    <property type="match status" value="1"/>
</dbReference>
<proteinExistence type="inferred from homology"/>
<dbReference type="SUPFAM" id="SSF52172">
    <property type="entry name" value="CheY-like"/>
    <property type="match status" value="1"/>
</dbReference>
<dbReference type="OrthoDB" id="9810730at2"/>
<dbReference type="InterPro" id="IPR036097">
    <property type="entry name" value="HisK_dim/P_sf"/>
</dbReference>
<dbReference type="InterPro" id="IPR004358">
    <property type="entry name" value="Sig_transdc_His_kin-like_C"/>
</dbReference>
<evidence type="ECO:0000259" key="14">
    <source>
        <dbReference type="PROSITE" id="PS50109"/>
    </source>
</evidence>
<dbReference type="InterPro" id="IPR003661">
    <property type="entry name" value="HisK_dim/P_dom"/>
</dbReference>
<keyword evidence="10" id="KW-0902">Two-component regulatory system</keyword>
<dbReference type="SUPFAM" id="SSF55874">
    <property type="entry name" value="ATPase domain of HSP90 chaperone/DNA topoisomerase II/histidine kinase"/>
    <property type="match status" value="1"/>
</dbReference>
<dbReference type="InterPro" id="IPR036890">
    <property type="entry name" value="HATPase_C_sf"/>
</dbReference>
<dbReference type="STRING" id="1122192.SAMN02745673_00056"/>
<dbReference type="RefSeq" id="WP_144290670.1">
    <property type="nucleotide sequence ID" value="NZ_FUWS01000001.1"/>
</dbReference>
<dbReference type="InterPro" id="IPR011006">
    <property type="entry name" value="CheY-like_superfamily"/>
</dbReference>
<dbReference type="PROSITE" id="PS50885">
    <property type="entry name" value="HAMP"/>
    <property type="match status" value="1"/>
</dbReference>
<keyword evidence="13" id="KW-0175">Coiled coil</keyword>
<dbReference type="Pfam" id="PF00512">
    <property type="entry name" value="HisKA"/>
    <property type="match status" value="1"/>
</dbReference>
<dbReference type="FunFam" id="1.20.120.1530:FF:000002">
    <property type="entry name" value="Two-component osmosensing histidine kinase"/>
    <property type="match status" value="1"/>
</dbReference>
<accession>A0A1T4JXW9</accession>
<dbReference type="PROSITE" id="PS50110">
    <property type="entry name" value="RESPONSE_REGULATORY"/>
    <property type="match status" value="1"/>
</dbReference>
<comment type="subcellular location">
    <subcellularLocation>
        <location evidence="2">Cell membrane</location>
    </subcellularLocation>
</comment>
<dbReference type="PANTHER" id="PTHR45339:SF1">
    <property type="entry name" value="HYBRID SIGNAL TRANSDUCTION HISTIDINE KINASE J"/>
    <property type="match status" value="1"/>
</dbReference>
<dbReference type="CDD" id="cd16922">
    <property type="entry name" value="HATPase_EvgS-ArcB-TorS-like"/>
    <property type="match status" value="1"/>
</dbReference>
<dbReference type="Gene3D" id="1.10.287.130">
    <property type="match status" value="1"/>
</dbReference>
<sequence>NTMVDQLSSFAGEVTRVAREVGTEGRLGGQAEVEGVSGTWKRLTENVNELAGNLTRQVRAIAEVTSAVAEGDLTRSITVEASGEVADLKDNINWMVRSLRETTRANQEQDWLKSNLARVTGLMQGHRDLAVVADLVMDELTPLVSAQYGAFYLAEETPRGVELRLVGSYGRPRGEAPVRFRLGESLVGQAARSRRTIVVEDLPPGYVAVSSGLGEAPPNTLIVLPIVVEEQVLGALELASVRPFTQIHRDFLEQLMEMVGVNVNSILANARTDELLDESQRLAAELQARSEELQIRQEELQRSNAELEEKAALLASQNRDIETKNLEIEQARQELEIRAQELALASKYKSEFLANMSHELRTPLNSLLILAQLLAQNPTRNLTPKQVEYAGVIHSAGSDLLQLINDILDLSKVEAGKMDLNPERVSLRRLLDYVDATFRPLTGQKGLEFRISTDPGVPAELFTDDSRLRQVLRNLLSNAVKFTETGLVELRISPAEEAELPAAVRAHGPALAFRVTDTGIGIAEDQLEVIFGAFQQADGTTSRKYGGTGLGLSISREIAYLLGGAVHATSRVGEGSTFTLYLPIARPDSEEQVEVLAGTLDVEEARTAPALTAAADPPQQRRLLVIEDRPRGLLSLVAESAVADLADDRGPADPRGPVQVTTAVGAEEAATALATGAFHCVVLELDMADGAAPRFLKALDGDPALRGVPVLAHHNRRLDSGLEELLQEHAQVRPLELLPSLDELRERIALHLTAERPDAVLPLVRHGGEADAPAPAEEADAPLAGRTVLVVDDDARNVFALTGILELHGMRVLHAENGRKGIETLTATPGIDLILMDVMMPEMDGYAATAAIRAMPEHAHLPIIAVTAKAMQGDREKSLASGADDYITKPVDAQELISSIRRRLGL</sequence>
<evidence type="ECO:0000256" key="1">
    <source>
        <dbReference type="ARBA" id="ARBA00000085"/>
    </source>
</evidence>
<dbReference type="InterPro" id="IPR003018">
    <property type="entry name" value="GAF"/>
</dbReference>
<dbReference type="Pfam" id="PF02518">
    <property type="entry name" value="HATPase_c"/>
    <property type="match status" value="1"/>
</dbReference>
<dbReference type="Gene3D" id="3.40.50.2300">
    <property type="match status" value="1"/>
</dbReference>
<feature type="coiled-coil region" evidence="13">
    <location>
        <begin position="269"/>
        <end position="345"/>
    </location>
</feature>
<dbReference type="PROSITE" id="PS50109">
    <property type="entry name" value="HIS_KIN"/>
    <property type="match status" value="1"/>
</dbReference>
<keyword evidence="5 12" id="KW-0597">Phosphoprotein</keyword>
<reference evidence="17 18" key="1">
    <citation type="submission" date="2017-02" db="EMBL/GenBank/DDBJ databases">
        <authorList>
            <person name="Peterson S.W."/>
        </authorList>
    </citation>
    <scope>NUCLEOTIDE SEQUENCE [LARGE SCALE GENOMIC DNA]</scope>
    <source>
        <strain evidence="17 18">DSM 45154</strain>
    </source>
</reference>
<evidence type="ECO:0000256" key="7">
    <source>
        <dbReference type="ARBA" id="ARBA00022692"/>
    </source>
</evidence>
<dbReference type="EMBL" id="FUWS01000001">
    <property type="protein sequence ID" value="SJZ35112.1"/>
    <property type="molecule type" value="Genomic_DNA"/>
</dbReference>
<keyword evidence="9" id="KW-1133">Transmembrane helix</keyword>
<dbReference type="SMART" id="SM00387">
    <property type="entry name" value="HATPase_c"/>
    <property type="match status" value="1"/>
</dbReference>
<keyword evidence="18" id="KW-1185">Reference proteome</keyword>
<organism evidence="17 18">
    <name type="scientific">Marinactinospora thermotolerans DSM 45154</name>
    <dbReference type="NCBI Taxonomy" id="1122192"/>
    <lineage>
        <taxon>Bacteria</taxon>
        <taxon>Bacillati</taxon>
        <taxon>Actinomycetota</taxon>
        <taxon>Actinomycetes</taxon>
        <taxon>Streptosporangiales</taxon>
        <taxon>Nocardiopsidaceae</taxon>
        <taxon>Marinactinospora</taxon>
    </lineage>
</organism>
<dbReference type="SUPFAM" id="SSF55781">
    <property type="entry name" value="GAF domain-like"/>
    <property type="match status" value="1"/>
</dbReference>
<dbReference type="Pfam" id="PF13185">
    <property type="entry name" value="GAF_2"/>
    <property type="match status" value="1"/>
</dbReference>
<dbReference type="InterPro" id="IPR003660">
    <property type="entry name" value="HAMP_dom"/>
</dbReference>
<protein>
    <recommendedName>
        <fullName evidence="11">Circadian input-output histidine kinase CikA</fullName>
        <ecNumber evidence="4">2.7.13.3</ecNumber>
    </recommendedName>
</protein>
<keyword evidence="9" id="KW-0472">Membrane</keyword>
<dbReference type="Proteomes" id="UP000190637">
    <property type="component" value="Unassembled WGS sequence"/>
</dbReference>
<dbReference type="InterPro" id="IPR001789">
    <property type="entry name" value="Sig_transdc_resp-reg_receiver"/>
</dbReference>
<feature type="domain" description="Response regulatory" evidence="15">
    <location>
        <begin position="787"/>
        <end position="904"/>
    </location>
</feature>
<comment type="catalytic activity">
    <reaction evidence="1">
        <text>ATP + protein L-histidine = ADP + protein N-phospho-L-histidine.</text>
        <dbReference type="EC" id="2.7.13.3"/>
    </reaction>
</comment>
<dbReference type="Pfam" id="PF00672">
    <property type="entry name" value="HAMP"/>
    <property type="match status" value="1"/>
</dbReference>
<evidence type="ECO:0000259" key="16">
    <source>
        <dbReference type="PROSITE" id="PS50885"/>
    </source>
</evidence>